<dbReference type="InterPro" id="IPR006679">
    <property type="entry name" value="Adenine_deam"/>
</dbReference>
<evidence type="ECO:0000256" key="6">
    <source>
        <dbReference type="ARBA" id="ARBA00047720"/>
    </source>
</evidence>
<evidence type="ECO:0000313" key="12">
    <source>
        <dbReference type="Proteomes" id="UP000192569"/>
    </source>
</evidence>
<dbReference type="EC" id="3.5.4.2" evidence="3 8"/>
<dbReference type="InterPro" id="IPR006680">
    <property type="entry name" value="Amidohydro-rel"/>
</dbReference>
<reference evidence="11 12" key="1">
    <citation type="submission" date="2017-04" db="EMBL/GenBank/DDBJ databases">
        <authorList>
            <person name="Afonso C.L."/>
            <person name="Miller P.J."/>
            <person name="Scott M.A."/>
            <person name="Spackman E."/>
            <person name="Goraichik I."/>
            <person name="Dimitrov K.M."/>
            <person name="Suarez D.L."/>
            <person name="Swayne D.E."/>
        </authorList>
    </citation>
    <scope>NUCLEOTIDE SEQUENCE [LARGE SCALE GENOMIC DNA]</scope>
    <source>
        <strain evidence="11 12">ToBE</strain>
    </source>
</reference>
<dbReference type="Gene3D" id="3.20.20.140">
    <property type="entry name" value="Metal-dependent hydrolases"/>
    <property type="match status" value="1"/>
</dbReference>
<evidence type="ECO:0000256" key="4">
    <source>
        <dbReference type="ARBA" id="ARBA00022801"/>
    </source>
</evidence>
<dbReference type="Pfam" id="PF01979">
    <property type="entry name" value="Amidohydro_1"/>
    <property type="match status" value="1"/>
</dbReference>
<evidence type="ECO:0000256" key="8">
    <source>
        <dbReference type="HAMAP-Rule" id="MF_01518"/>
    </source>
</evidence>
<dbReference type="FunFam" id="3.20.20.140:FF:000016">
    <property type="entry name" value="Adenine deaminase"/>
    <property type="match status" value="1"/>
</dbReference>
<evidence type="ECO:0000256" key="3">
    <source>
        <dbReference type="ARBA" id="ARBA00012782"/>
    </source>
</evidence>
<dbReference type="OrthoDB" id="9775607at2"/>
<organism evidence="11 12">
    <name type="scientific">Thermanaeromonas toyohensis ToBE</name>
    <dbReference type="NCBI Taxonomy" id="698762"/>
    <lineage>
        <taxon>Bacteria</taxon>
        <taxon>Bacillati</taxon>
        <taxon>Bacillota</taxon>
        <taxon>Clostridia</taxon>
        <taxon>Neomoorellales</taxon>
        <taxon>Neomoorellaceae</taxon>
        <taxon>Thermanaeromonas</taxon>
    </lineage>
</organism>
<accession>A0A1W1W379</accession>
<evidence type="ECO:0000259" key="9">
    <source>
        <dbReference type="Pfam" id="PF01979"/>
    </source>
</evidence>
<dbReference type="PANTHER" id="PTHR11113">
    <property type="entry name" value="N-ACETYLGLUCOSAMINE-6-PHOSPHATE DEACETYLASE"/>
    <property type="match status" value="1"/>
</dbReference>
<dbReference type="Pfam" id="PF13382">
    <property type="entry name" value="Adenine_deam_C"/>
    <property type="match status" value="1"/>
</dbReference>
<dbReference type="InterPro" id="IPR026912">
    <property type="entry name" value="Adenine_deam_C"/>
</dbReference>
<keyword evidence="4 8" id="KW-0378">Hydrolase</keyword>
<dbReference type="SUPFAM" id="SSF51556">
    <property type="entry name" value="Metallo-dependent hydrolases"/>
    <property type="match status" value="1"/>
</dbReference>
<feature type="domain" description="Adenine deaminase C-terminal" evidence="10">
    <location>
        <begin position="420"/>
        <end position="586"/>
    </location>
</feature>
<keyword evidence="12" id="KW-1185">Reference proteome</keyword>
<comment type="catalytic activity">
    <reaction evidence="6 8">
        <text>adenine + H2O + H(+) = hypoxanthine + NH4(+)</text>
        <dbReference type="Rhea" id="RHEA:23688"/>
        <dbReference type="ChEBI" id="CHEBI:15377"/>
        <dbReference type="ChEBI" id="CHEBI:15378"/>
        <dbReference type="ChEBI" id="CHEBI:16708"/>
        <dbReference type="ChEBI" id="CHEBI:17368"/>
        <dbReference type="ChEBI" id="CHEBI:28938"/>
        <dbReference type="EC" id="3.5.4.2"/>
    </reaction>
</comment>
<proteinExistence type="inferred from homology"/>
<feature type="domain" description="Amidohydrolase-related" evidence="9">
    <location>
        <begin position="75"/>
        <end position="363"/>
    </location>
</feature>
<dbReference type="Gene3D" id="2.30.40.10">
    <property type="entry name" value="Urease, subunit C, domain 1"/>
    <property type="match status" value="1"/>
</dbReference>
<dbReference type="HAMAP" id="MF_01518">
    <property type="entry name" value="Adenine_deamin"/>
    <property type="match status" value="1"/>
</dbReference>
<evidence type="ECO:0000256" key="1">
    <source>
        <dbReference type="ARBA" id="ARBA00001936"/>
    </source>
</evidence>
<dbReference type="NCBIfam" id="TIGR01178">
    <property type="entry name" value="ade"/>
    <property type="match status" value="1"/>
</dbReference>
<comment type="similarity">
    <text evidence="2 8">Belongs to the metallo-dependent hydrolases superfamily. Adenine deaminase family.</text>
</comment>
<dbReference type="GO" id="GO:0000034">
    <property type="term" value="F:adenine deaminase activity"/>
    <property type="evidence" value="ECO:0007669"/>
    <property type="project" value="UniProtKB-UniRule"/>
</dbReference>
<dbReference type="InterPro" id="IPR032466">
    <property type="entry name" value="Metal_Hydrolase"/>
</dbReference>
<dbReference type="CDD" id="cd01295">
    <property type="entry name" value="AdeC"/>
    <property type="match status" value="1"/>
</dbReference>
<sequence>MSSTHLAAMTQELVAVATGRLPADVVIRGGKVINVFTGEILNWDIAVKNGRIAMVGDVNHCIGPETKVIEASGFYLAPGFLDGHLHVESSMVTVTQFARAVLPHGTTTIFMDPHEIANVLGLEGVKLMVEEGRNLPLRVYATMPSCVPAAPGLEDAGATFGPEEVATAMQWENIIGLGEMMNFPGVLNGDEGVHGEIRVTLEAGKPVTGHYSLPDIEKGLPAYAAAGICCCHESTRAVDALARMRLGMYAMMREGSAWHDIHETVKSLTEHRIDARRAILVTDDTHPETLLSLGHLDHVVRRAINEGLNPVTAIQAVTLNTAECFGVAQDLGSIAPGRWADIVFLSDLASVKIEKVMVAGRIVAEKGKLTIELPSVNYPPQVKNSVRLKEPLKASHFQIPAPPGRDKVLVRVIRIIEASVLTRHTLVEMEAEDGYLKASPSRDIAKVAVVERHRATGTIALGFVQGFGLKAGAVASTVAHDSHNLLIVGVNEEDMALAGNTLATCGGGLVAVQDGQVLALLPLPVAGLMSDQPVEVVAGQVEEVLKAWRKLGCELVSPFMTMALLSLPVIPELRLTNRGLVDTLEFKFVPVVAE</sequence>
<dbReference type="AlphaFoldDB" id="A0A1W1W379"/>
<evidence type="ECO:0000256" key="5">
    <source>
        <dbReference type="ARBA" id="ARBA00023211"/>
    </source>
</evidence>
<dbReference type="PANTHER" id="PTHR11113:SF2">
    <property type="entry name" value="ADENINE DEAMINASE"/>
    <property type="match status" value="1"/>
</dbReference>
<dbReference type="SUPFAM" id="SSF51338">
    <property type="entry name" value="Composite domain of metallo-dependent hydrolases"/>
    <property type="match status" value="1"/>
</dbReference>
<protein>
    <recommendedName>
        <fullName evidence="7 8">Adenine deaminase</fullName>
        <shortName evidence="8">Adenase</shortName>
        <shortName evidence="8">Adenine aminase</shortName>
        <ecNumber evidence="3 8">3.5.4.2</ecNumber>
    </recommendedName>
</protein>
<name>A0A1W1W379_9FIRM</name>
<evidence type="ECO:0000313" key="11">
    <source>
        <dbReference type="EMBL" id="SMC00077.1"/>
    </source>
</evidence>
<dbReference type="EMBL" id="LT838272">
    <property type="protein sequence ID" value="SMC00077.1"/>
    <property type="molecule type" value="Genomic_DNA"/>
</dbReference>
<dbReference type="GO" id="GO:0006146">
    <property type="term" value="P:adenine catabolic process"/>
    <property type="evidence" value="ECO:0007669"/>
    <property type="project" value="InterPro"/>
</dbReference>
<dbReference type="STRING" id="698762.SAMN00808754_3264"/>
<dbReference type="RefSeq" id="WP_084666902.1">
    <property type="nucleotide sequence ID" value="NZ_LT838272.1"/>
</dbReference>
<keyword evidence="5 8" id="KW-0464">Manganese</keyword>
<dbReference type="InterPro" id="IPR011059">
    <property type="entry name" value="Metal-dep_hydrolase_composite"/>
</dbReference>
<evidence type="ECO:0000256" key="2">
    <source>
        <dbReference type="ARBA" id="ARBA00006773"/>
    </source>
</evidence>
<comment type="cofactor">
    <cofactor evidence="1 8">
        <name>Mn(2+)</name>
        <dbReference type="ChEBI" id="CHEBI:29035"/>
    </cofactor>
</comment>
<gene>
    <name evidence="8" type="primary">ade</name>
    <name evidence="11" type="ORF">SAMN00808754_3264</name>
</gene>
<evidence type="ECO:0000259" key="10">
    <source>
        <dbReference type="Pfam" id="PF13382"/>
    </source>
</evidence>
<dbReference type="Proteomes" id="UP000192569">
    <property type="component" value="Chromosome I"/>
</dbReference>
<evidence type="ECO:0000256" key="7">
    <source>
        <dbReference type="ARBA" id="ARBA00069718"/>
    </source>
</evidence>